<gene>
    <name evidence="16" type="ORF">J2793_001503</name>
</gene>
<dbReference type="GO" id="GO:0006935">
    <property type="term" value="P:chemotaxis"/>
    <property type="evidence" value="ECO:0007669"/>
    <property type="project" value="UniProtKB-KW"/>
</dbReference>
<dbReference type="Gene3D" id="1.10.287.950">
    <property type="entry name" value="Methyl-accepting chemotaxis protein"/>
    <property type="match status" value="1"/>
</dbReference>
<dbReference type="CDD" id="cd11386">
    <property type="entry name" value="MCP_signal"/>
    <property type="match status" value="1"/>
</dbReference>
<evidence type="ECO:0000256" key="12">
    <source>
        <dbReference type="SAM" id="MobiDB-lite"/>
    </source>
</evidence>
<feature type="transmembrane region" description="Helical" evidence="13">
    <location>
        <begin position="219"/>
        <end position="245"/>
    </location>
</feature>
<dbReference type="PANTHER" id="PTHR43531">
    <property type="entry name" value="PROTEIN ICFG"/>
    <property type="match status" value="1"/>
</dbReference>
<evidence type="ECO:0000256" key="7">
    <source>
        <dbReference type="ARBA" id="ARBA00022989"/>
    </source>
</evidence>
<keyword evidence="4" id="KW-0145">Chemotaxis</keyword>
<keyword evidence="3" id="KW-0488">Methylation</keyword>
<keyword evidence="6 13" id="KW-0812">Transmembrane</keyword>
<feature type="transmembrane region" description="Helical" evidence="13">
    <location>
        <begin position="47"/>
        <end position="67"/>
    </location>
</feature>
<evidence type="ECO:0000256" key="1">
    <source>
        <dbReference type="ARBA" id="ARBA00004429"/>
    </source>
</evidence>
<dbReference type="Proteomes" id="UP001229486">
    <property type="component" value="Unassembled WGS sequence"/>
</dbReference>
<evidence type="ECO:0000256" key="10">
    <source>
        <dbReference type="ARBA" id="ARBA00029447"/>
    </source>
</evidence>
<evidence type="ECO:0000259" key="15">
    <source>
        <dbReference type="PROSITE" id="PS50885"/>
    </source>
</evidence>
<dbReference type="AlphaFoldDB" id="A0AB73I8H8"/>
<organism evidence="16 17">
    <name type="scientific">Paraburkholderia caledonica</name>
    <dbReference type="NCBI Taxonomy" id="134536"/>
    <lineage>
        <taxon>Bacteria</taxon>
        <taxon>Pseudomonadati</taxon>
        <taxon>Pseudomonadota</taxon>
        <taxon>Betaproteobacteria</taxon>
        <taxon>Burkholderiales</taxon>
        <taxon>Burkholderiaceae</taxon>
        <taxon>Paraburkholderia</taxon>
    </lineage>
</organism>
<keyword evidence="5" id="KW-0997">Cell inner membrane</keyword>
<evidence type="ECO:0000256" key="8">
    <source>
        <dbReference type="ARBA" id="ARBA00023136"/>
    </source>
</evidence>
<comment type="similarity">
    <text evidence="10">Belongs to the methyl-accepting chemotaxis (MCP) protein family.</text>
</comment>
<evidence type="ECO:0000256" key="13">
    <source>
        <dbReference type="SAM" id="Phobius"/>
    </source>
</evidence>
<comment type="subcellular location">
    <subcellularLocation>
        <location evidence="1">Cell inner membrane</location>
        <topology evidence="1">Multi-pass membrane protein</topology>
    </subcellularLocation>
</comment>
<comment type="caution">
    <text evidence="16">The sequence shown here is derived from an EMBL/GenBank/DDBJ whole genome shotgun (WGS) entry which is preliminary data.</text>
</comment>
<evidence type="ECO:0000256" key="4">
    <source>
        <dbReference type="ARBA" id="ARBA00022500"/>
    </source>
</evidence>
<dbReference type="GO" id="GO:0004888">
    <property type="term" value="F:transmembrane signaling receptor activity"/>
    <property type="evidence" value="ECO:0007669"/>
    <property type="project" value="InterPro"/>
</dbReference>
<dbReference type="InterPro" id="IPR004089">
    <property type="entry name" value="MCPsignal_dom"/>
</dbReference>
<dbReference type="GO" id="GO:0007165">
    <property type="term" value="P:signal transduction"/>
    <property type="evidence" value="ECO:0007669"/>
    <property type="project" value="UniProtKB-KW"/>
</dbReference>
<dbReference type="GO" id="GO:0005886">
    <property type="term" value="C:plasma membrane"/>
    <property type="evidence" value="ECO:0007669"/>
    <property type="project" value="UniProtKB-SubCell"/>
</dbReference>
<protein>
    <submittedName>
        <fullName evidence="16">Methyl-accepting chemotaxis protein-1 (Serine sensor receptor)</fullName>
    </submittedName>
</protein>
<keyword evidence="9 11" id="KW-0807">Transducer</keyword>
<accession>A0AB73I8H8</accession>
<evidence type="ECO:0000313" key="17">
    <source>
        <dbReference type="Proteomes" id="UP001229486"/>
    </source>
</evidence>
<evidence type="ECO:0000256" key="3">
    <source>
        <dbReference type="ARBA" id="ARBA00022481"/>
    </source>
</evidence>
<evidence type="ECO:0000256" key="6">
    <source>
        <dbReference type="ARBA" id="ARBA00022692"/>
    </source>
</evidence>
<dbReference type="InterPro" id="IPR035440">
    <property type="entry name" value="4HB_MCP_dom_sf"/>
</dbReference>
<keyword evidence="16" id="KW-0675">Receptor</keyword>
<dbReference type="Pfam" id="PF00015">
    <property type="entry name" value="MCPsignal"/>
    <property type="match status" value="1"/>
</dbReference>
<dbReference type="PANTHER" id="PTHR43531:SF14">
    <property type="entry name" value="METHYL-ACCEPTING CHEMOTAXIS PROTEIN I-RELATED"/>
    <property type="match status" value="1"/>
</dbReference>
<evidence type="ECO:0000256" key="5">
    <source>
        <dbReference type="ARBA" id="ARBA00022519"/>
    </source>
</evidence>
<dbReference type="EMBL" id="JAURTK010000002">
    <property type="protein sequence ID" value="MDP9646070.1"/>
    <property type="molecule type" value="Genomic_DNA"/>
</dbReference>
<dbReference type="InterPro" id="IPR051310">
    <property type="entry name" value="MCP_chemotaxis"/>
</dbReference>
<dbReference type="CDD" id="cd06225">
    <property type="entry name" value="HAMP"/>
    <property type="match status" value="1"/>
</dbReference>
<reference evidence="16" key="1">
    <citation type="submission" date="2023-07" db="EMBL/GenBank/DDBJ databases">
        <title>Sorghum-associated microbial communities from plants grown in Nebraska, USA.</title>
        <authorList>
            <person name="Schachtman D."/>
        </authorList>
    </citation>
    <scope>NUCLEOTIDE SEQUENCE</scope>
    <source>
        <strain evidence="16">DS1061</strain>
    </source>
</reference>
<dbReference type="SMART" id="SM00304">
    <property type="entry name" value="HAMP"/>
    <property type="match status" value="1"/>
</dbReference>
<dbReference type="Pfam" id="PF02203">
    <property type="entry name" value="TarH"/>
    <property type="match status" value="1"/>
</dbReference>
<dbReference type="PROSITE" id="PS50885">
    <property type="entry name" value="HAMP"/>
    <property type="match status" value="1"/>
</dbReference>
<dbReference type="RefSeq" id="WP_392393020.1">
    <property type="nucleotide sequence ID" value="NZ_JAURTK010000002.1"/>
</dbReference>
<proteinExistence type="inferred from homology"/>
<dbReference type="InterPro" id="IPR003660">
    <property type="entry name" value="HAMP_dom"/>
</dbReference>
<name>A0AB73I8H8_9BURK</name>
<feature type="domain" description="HAMP" evidence="15">
    <location>
        <begin position="247"/>
        <end position="299"/>
    </location>
</feature>
<keyword evidence="2" id="KW-1003">Cell membrane</keyword>
<evidence type="ECO:0000256" key="2">
    <source>
        <dbReference type="ARBA" id="ARBA00022475"/>
    </source>
</evidence>
<evidence type="ECO:0000256" key="9">
    <source>
        <dbReference type="ARBA" id="ARBA00023224"/>
    </source>
</evidence>
<evidence type="ECO:0000256" key="11">
    <source>
        <dbReference type="PROSITE-ProRule" id="PRU00284"/>
    </source>
</evidence>
<dbReference type="InterPro" id="IPR003122">
    <property type="entry name" value="Tar_rcpt_lig-bd"/>
</dbReference>
<dbReference type="SMART" id="SM00283">
    <property type="entry name" value="MA"/>
    <property type="match status" value="1"/>
</dbReference>
<feature type="region of interest" description="Disordered" evidence="12">
    <location>
        <begin position="12"/>
        <end position="31"/>
    </location>
</feature>
<dbReference type="SUPFAM" id="SSF47170">
    <property type="entry name" value="Aspartate receptor, ligand-binding domain"/>
    <property type="match status" value="1"/>
</dbReference>
<dbReference type="PRINTS" id="PR00260">
    <property type="entry name" value="CHEMTRNSDUCR"/>
</dbReference>
<keyword evidence="7 13" id="KW-1133">Transmembrane helix</keyword>
<dbReference type="Pfam" id="PF00672">
    <property type="entry name" value="HAMP"/>
    <property type="match status" value="1"/>
</dbReference>
<feature type="domain" description="Methyl-accepting transducer" evidence="14">
    <location>
        <begin position="304"/>
        <end position="533"/>
    </location>
</feature>
<dbReference type="SUPFAM" id="SSF58104">
    <property type="entry name" value="Methyl-accepting chemotaxis protein (MCP) signaling domain"/>
    <property type="match status" value="1"/>
</dbReference>
<dbReference type="InterPro" id="IPR004090">
    <property type="entry name" value="Chemotax_Me-accpt_rcpt"/>
</dbReference>
<dbReference type="FunFam" id="1.10.287.950:FF:000001">
    <property type="entry name" value="Methyl-accepting chemotaxis sensory transducer"/>
    <property type="match status" value="1"/>
</dbReference>
<sequence>MLSISTVGAVAPAPDPQRVNEADESGAGDPVAADVGRRKAISLQQRIALTMAVLAALMTAIGVLGLAGTWRANEATRDTYENKLTAAVHIGNAELLIARTRLVLGGAMASADSAHAREQIGHAGEFFAESDDEWRNFVAEPHEAGEAALIAAAGQRRDAMRAAMRTFIDALKAGDRSAAERIGTSQLSKLFNDMSSANDTLKRALYANAKRSYDQAERYFRLFFAGSTAMLAFGIAAAAFSWLALRRAIVAPLRDALAHFDAIAAGDLSRPVARHRADEMGQLLDGLQQMQARLARTVTTVRESCESIGSAAGEIAAGTLDLSSRTEEQAASLEETAASMRGLTETVRRNALRAQEAHTVAHEAASAANEGNRAVDEVSSTMARIDASSRKIADITGIIEGIAFQTNILALNAAVEAARAGVHGRGFAVVAAEVRSLAQHASTAAKEIGVLVADSVGAAADGSTLVTHAERAIRVVLDAAGRFREVMSEMATAAEEQRTGIEQVDAALTMMDSITQQNAALVEQASACAQLLDEQSRQLSRQVAVFRIG</sequence>
<evidence type="ECO:0000313" key="16">
    <source>
        <dbReference type="EMBL" id="MDP9646070.1"/>
    </source>
</evidence>
<keyword evidence="8 13" id="KW-0472">Membrane</keyword>
<evidence type="ECO:0000259" key="14">
    <source>
        <dbReference type="PROSITE" id="PS50111"/>
    </source>
</evidence>
<dbReference type="PROSITE" id="PS50111">
    <property type="entry name" value="CHEMOTAXIS_TRANSDUC_2"/>
    <property type="match status" value="1"/>
</dbReference>